<evidence type="ECO:0000313" key="9">
    <source>
        <dbReference type="Proteomes" id="UP001363622"/>
    </source>
</evidence>
<keyword evidence="4" id="KW-0677">Repeat</keyword>
<evidence type="ECO:0000256" key="5">
    <source>
        <dbReference type="ARBA" id="ARBA00023242"/>
    </source>
</evidence>
<dbReference type="InterPro" id="IPR015943">
    <property type="entry name" value="WD40/YVTN_repeat-like_dom_sf"/>
</dbReference>
<feature type="region of interest" description="Disordered" evidence="7">
    <location>
        <begin position="504"/>
        <end position="530"/>
    </location>
</feature>
<dbReference type="Pfam" id="PF00400">
    <property type="entry name" value="WD40"/>
    <property type="match status" value="1"/>
</dbReference>
<keyword evidence="2" id="KW-0698">rRNA processing</keyword>
<organism evidence="8 9">
    <name type="scientific">Phyllosticta citriasiana</name>
    <dbReference type="NCBI Taxonomy" id="595635"/>
    <lineage>
        <taxon>Eukaryota</taxon>
        <taxon>Fungi</taxon>
        <taxon>Dikarya</taxon>
        <taxon>Ascomycota</taxon>
        <taxon>Pezizomycotina</taxon>
        <taxon>Dothideomycetes</taxon>
        <taxon>Dothideomycetes incertae sedis</taxon>
        <taxon>Botryosphaeriales</taxon>
        <taxon>Phyllostictaceae</taxon>
        <taxon>Phyllosticta</taxon>
    </lineage>
</organism>
<feature type="region of interest" description="Disordered" evidence="7">
    <location>
        <begin position="1"/>
        <end position="51"/>
    </location>
</feature>
<evidence type="ECO:0000313" key="8">
    <source>
        <dbReference type="EMBL" id="KAK7512777.1"/>
    </source>
</evidence>
<accession>A0ABR1KDB5</accession>
<feature type="region of interest" description="Disordered" evidence="7">
    <location>
        <begin position="174"/>
        <end position="220"/>
    </location>
</feature>
<evidence type="ECO:0000256" key="3">
    <source>
        <dbReference type="ARBA" id="ARBA00022574"/>
    </source>
</evidence>
<feature type="compositionally biased region" description="Acidic residues" evidence="7">
    <location>
        <begin position="25"/>
        <end position="47"/>
    </location>
</feature>
<dbReference type="InterPro" id="IPR001680">
    <property type="entry name" value="WD40_rpt"/>
</dbReference>
<dbReference type="Gene3D" id="2.130.10.10">
    <property type="entry name" value="YVTN repeat-like/Quinoprotein amine dehydrogenase"/>
    <property type="match status" value="1"/>
</dbReference>
<comment type="caution">
    <text evidence="8">The sequence shown here is derived from an EMBL/GenBank/DDBJ whole genome shotgun (WGS) entry which is preliminary data.</text>
</comment>
<dbReference type="InterPro" id="IPR036322">
    <property type="entry name" value="WD40_repeat_dom_sf"/>
</dbReference>
<comment type="similarity">
    <text evidence="6">Belongs to the WD repeat UTP18 family.</text>
</comment>
<feature type="compositionally biased region" description="Acidic residues" evidence="7">
    <location>
        <begin position="206"/>
        <end position="220"/>
    </location>
</feature>
<dbReference type="PANTHER" id="PTHR18359:SF0">
    <property type="entry name" value="U3 SMALL NUCLEOLAR RNA-ASSOCIATED PROTEIN 18 HOMOLOG"/>
    <property type="match status" value="1"/>
</dbReference>
<gene>
    <name evidence="8" type="ORF">IWZ03DRAFT_38917</name>
</gene>
<comment type="subcellular location">
    <subcellularLocation>
        <location evidence="1">Nucleus</location>
        <location evidence="1">Nucleolus</location>
    </subcellularLocation>
</comment>
<evidence type="ECO:0000256" key="4">
    <source>
        <dbReference type="ARBA" id="ARBA00022737"/>
    </source>
</evidence>
<feature type="compositionally biased region" description="Low complexity" evidence="7">
    <location>
        <begin position="504"/>
        <end position="519"/>
    </location>
</feature>
<sequence length="633" mass="69446">MAPVAVAEHSQEHNKIQIPDFNYGDSDDDRSEDQDTDMEKDATEEELERLVFGDRTGFLEGLRQFGKGGELVDSAQKDEEQDDEGSEMDNMADADLFFMDSGPTANHAVVPATASDDEDDYAEAGQDAPAWEDSDDERMVVSLASVPRLRKLRKNEGEDLINGKEYSRRLRRQFERLHPTPEWTQKGATRKPSKKRRRISQAGEFSAEETSSDEDMDIDDDDISAQPLAQLLKDADGLTRGHEKGVAKKRKLRPEVLDIQRTKDISGTQPSAITSLSFHPSYPLLLSSGPSSTLYLHHIQPVPPNPNPLLTSLHIKKTPLTTTAFHPSPSDARIFLSARRRYFHIWNLNTGTIEKISRVYGHAHEQRSMERFALSPNGKYMALLGSARKGGGVINILDAHTLQWRCQARVESRGGIADFAWWANGAGLAIAGKNGEVSEWDVERQRLVGRWTDEGAVGTSVISLGGRSGRDDWLGGDRWVAVGSSSGIVNIYDRRAWISASSTTTSSLSSSSPAGATTTNGGVPTAPKPTRVLDHLTTPVSHLRFSPDGQLLAMASRWKRDALRLVHLPSCTVYRNWPTSGTPLGRITAVAWGDAAAVNEAAEQAGRGGAADAEVLLAVANEQGKIRLWEVRA</sequence>
<evidence type="ECO:0000256" key="6">
    <source>
        <dbReference type="ARBA" id="ARBA00025767"/>
    </source>
</evidence>
<name>A0ABR1KDB5_9PEZI</name>
<evidence type="ECO:0000256" key="2">
    <source>
        <dbReference type="ARBA" id="ARBA00022552"/>
    </source>
</evidence>
<dbReference type="EMBL" id="JBBPHU010000010">
    <property type="protein sequence ID" value="KAK7512777.1"/>
    <property type="molecule type" value="Genomic_DNA"/>
</dbReference>
<reference evidence="8 9" key="1">
    <citation type="submission" date="2024-04" db="EMBL/GenBank/DDBJ databases">
        <title>Phyllosticta paracitricarpa is synonymous to the EU quarantine fungus P. citricarpa based on phylogenomic analyses.</title>
        <authorList>
            <consortium name="Lawrence Berkeley National Laboratory"/>
            <person name="Van Ingen-Buijs V.A."/>
            <person name="Van Westerhoven A.C."/>
            <person name="Haridas S."/>
            <person name="Skiadas P."/>
            <person name="Martin F."/>
            <person name="Groenewald J.Z."/>
            <person name="Crous P.W."/>
            <person name="Seidl M.F."/>
        </authorList>
    </citation>
    <scope>NUCLEOTIDE SEQUENCE [LARGE SCALE GENOMIC DNA]</scope>
    <source>
        <strain evidence="8 9">CBS 123371</strain>
    </source>
</reference>
<keyword evidence="3" id="KW-0853">WD repeat</keyword>
<proteinExistence type="inferred from homology"/>
<dbReference type="PANTHER" id="PTHR18359">
    <property type="entry name" value="WD-REPEAT PROTEIN-RELATED"/>
    <property type="match status" value="1"/>
</dbReference>
<dbReference type="SUPFAM" id="SSF50978">
    <property type="entry name" value="WD40 repeat-like"/>
    <property type="match status" value="1"/>
</dbReference>
<dbReference type="InterPro" id="IPR045161">
    <property type="entry name" value="Utp18"/>
</dbReference>
<dbReference type="SMART" id="SM00320">
    <property type="entry name" value="WD40"/>
    <property type="match status" value="5"/>
</dbReference>
<feature type="compositionally biased region" description="Basic residues" evidence="7">
    <location>
        <begin position="188"/>
        <end position="199"/>
    </location>
</feature>
<feature type="region of interest" description="Disordered" evidence="7">
    <location>
        <begin position="65"/>
        <end position="136"/>
    </location>
</feature>
<dbReference type="Proteomes" id="UP001363622">
    <property type="component" value="Unassembled WGS sequence"/>
</dbReference>
<keyword evidence="9" id="KW-1185">Reference proteome</keyword>
<evidence type="ECO:0000256" key="7">
    <source>
        <dbReference type="SAM" id="MobiDB-lite"/>
    </source>
</evidence>
<evidence type="ECO:0000256" key="1">
    <source>
        <dbReference type="ARBA" id="ARBA00004604"/>
    </source>
</evidence>
<feature type="compositionally biased region" description="Acidic residues" evidence="7">
    <location>
        <begin position="79"/>
        <end position="92"/>
    </location>
</feature>
<protein>
    <submittedName>
        <fullName evidence="8">WD40-repeat-containing domain protein</fullName>
    </submittedName>
</protein>
<keyword evidence="5" id="KW-0539">Nucleus</keyword>